<dbReference type="SUPFAM" id="SSF52833">
    <property type="entry name" value="Thioredoxin-like"/>
    <property type="match status" value="2"/>
</dbReference>
<dbReference type="EMBL" id="JAHCVI010000005">
    <property type="protein sequence ID" value="KAG7285618.1"/>
    <property type="molecule type" value="Genomic_DNA"/>
</dbReference>
<gene>
    <name evidence="3" type="ORF">NEMBOFW57_010247</name>
</gene>
<dbReference type="Gene3D" id="3.40.30.10">
    <property type="entry name" value="Glutaredoxin"/>
    <property type="match status" value="2"/>
</dbReference>
<organism evidence="3 4">
    <name type="scientific">Staphylotrichum longicolle</name>
    <dbReference type="NCBI Taxonomy" id="669026"/>
    <lineage>
        <taxon>Eukaryota</taxon>
        <taxon>Fungi</taxon>
        <taxon>Dikarya</taxon>
        <taxon>Ascomycota</taxon>
        <taxon>Pezizomycotina</taxon>
        <taxon>Sordariomycetes</taxon>
        <taxon>Sordariomycetidae</taxon>
        <taxon>Sordariales</taxon>
        <taxon>Chaetomiaceae</taxon>
        <taxon>Staphylotrichum</taxon>
    </lineage>
</organism>
<proteinExistence type="predicted"/>
<evidence type="ECO:0000256" key="1">
    <source>
        <dbReference type="SAM" id="MobiDB-lite"/>
    </source>
</evidence>
<keyword evidence="4" id="KW-1185">Reference proteome</keyword>
<dbReference type="InterPro" id="IPR036249">
    <property type="entry name" value="Thioredoxin-like_sf"/>
</dbReference>
<feature type="compositionally biased region" description="Basic and acidic residues" evidence="1">
    <location>
        <begin position="338"/>
        <end position="349"/>
    </location>
</feature>
<evidence type="ECO:0008006" key="5">
    <source>
        <dbReference type="Google" id="ProtNLM"/>
    </source>
</evidence>
<name>A0AAD4HYG3_9PEZI</name>
<evidence type="ECO:0000313" key="3">
    <source>
        <dbReference type="EMBL" id="KAG7285618.1"/>
    </source>
</evidence>
<evidence type="ECO:0000256" key="2">
    <source>
        <dbReference type="SAM" id="SignalP"/>
    </source>
</evidence>
<comment type="caution">
    <text evidence="3">The sequence shown here is derived from an EMBL/GenBank/DDBJ whole genome shotgun (WGS) entry which is preliminary data.</text>
</comment>
<feature type="chain" id="PRO_5042239154" description="Protein disulfide isomerase" evidence="2">
    <location>
        <begin position="20"/>
        <end position="349"/>
    </location>
</feature>
<feature type="signal peptide" evidence="2">
    <location>
        <begin position="1"/>
        <end position="19"/>
    </location>
</feature>
<accession>A0AAD4HYG3</accession>
<keyword evidence="2" id="KW-0732">Signal</keyword>
<reference evidence="3" key="1">
    <citation type="submission" date="2023-02" db="EMBL/GenBank/DDBJ databases">
        <authorList>
            <person name="Palmer J.M."/>
        </authorList>
    </citation>
    <scope>NUCLEOTIDE SEQUENCE</scope>
    <source>
        <strain evidence="3">FW57</strain>
    </source>
</reference>
<feature type="region of interest" description="Disordered" evidence="1">
    <location>
        <begin position="328"/>
        <end position="349"/>
    </location>
</feature>
<sequence>MRRLWAFSLVGYLVDNVSAWNHVRSSQLQDALDSSAYTLVAFTLPSHNPSNDLRSEWLALQEAEHDDNIVSFDCQAHAKMCGELDVVSFPSVRLYHRDGRMDRIAMFLHRALRPYFLEADKHTLGPMTLLDDVVFVAHPHPDDWDFSDQFRELAKQYRDRYSFLVSSPIRDTSTLVCYNNVDDVKHIASDVTLVGAFEEFIKTCAEPLIPEMTRRNEAQYTSVSIFCKTKREPTTGKSIVHYFATTDAEKEAYRQEMRPLAKKYAEFLHFTITDATEYPGMLAAVGLGADKKTGLALENPNTGDLFPFLRVGKVTAAAVEGFLDDITSGRLQPGNHGGKRESQQAHDEL</sequence>
<protein>
    <recommendedName>
        <fullName evidence="5">Protein disulfide isomerase</fullName>
    </recommendedName>
</protein>
<evidence type="ECO:0000313" key="4">
    <source>
        <dbReference type="Proteomes" id="UP001197093"/>
    </source>
</evidence>
<dbReference type="AlphaFoldDB" id="A0AAD4HYG3"/>
<dbReference type="Proteomes" id="UP001197093">
    <property type="component" value="Unassembled WGS sequence"/>
</dbReference>